<dbReference type="SUPFAM" id="SSF52172">
    <property type="entry name" value="CheY-like"/>
    <property type="match status" value="1"/>
</dbReference>
<name>A0ABU3V180_9ACTN</name>
<evidence type="ECO:0000256" key="3">
    <source>
        <dbReference type="ARBA" id="ARBA00023125"/>
    </source>
</evidence>
<dbReference type="EMBL" id="JARAKF010000001">
    <property type="protein sequence ID" value="MDU8999848.1"/>
    <property type="molecule type" value="Genomic_DNA"/>
</dbReference>
<keyword evidence="3" id="KW-0238">DNA-binding</keyword>
<dbReference type="InterPro" id="IPR039420">
    <property type="entry name" value="WalR-like"/>
</dbReference>
<dbReference type="PROSITE" id="PS00622">
    <property type="entry name" value="HTH_LUXR_1"/>
    <property type="match status" value="1"/>
</dbReference>
<feature type="domain" description="HTH luxR-type" evidence="6">
    <location>
        <begin position="161"/>
        <end position="226"/>
    </location>
</feature>
<dbReference type="InterPro" id="IPR016032">
    <property type="entry name" value="Sig_transdc_resp-reg_C-effctor"/>
</dbReference>
<comment type="caution">
    <text evidence="8">The sequence shown here is derived from an EMBL/GenBank/DDBJ whole genome shotgun (WGS) entry which is preliminary data.</text>
</comment>
<gene>
    <name evidence="8" type="ORF">PU648_47405</name>
</gene>
<evidence type="ECO:0000313" key="9">
    <source>
        <dbReference type="Proteomes" id="UP001257627"/>
    </source>
</evidence>
<dbReference type="PROSITE" id="PS50110">
    <property type="entry name" value="RESPONSE_REGULATORY"/>
    <property type="match status" value="1"/>
</dbReference>
<protein>
    <submittedName>
        <fullName evidence="8">Response regulator transcription factor</fullName>
    </submittedName>
</protein>
<evidence type="ECO:0000313" key="8">
    <source>
        <dbReference type="EMBL" id="MDU8999848.1"/>
    </source>
</evidence>
<reference evidence="8 9" key="1">
    <citation type="submission" date="2023-02" db="EMBL/GenBank/DDBJ databases">
        <authorList>
            <person name="Maleckis M."/>
        </authorList>
    </citation>
    <scope>NUCLEOTIDE SEQUENCE [LARGE SCALE GENOMIC DNA]</scope>
    <source>
        <strain evidence="8 9">P8-A2</strain>
    </source>
</reference>
<dbReference type="SUPFAM" id="SSF46894">
    <property type="entry name" value="C-terminal effector domain of the bipartite response regulators"/>
    <property type="match status" value="1"/>
</dbReference>
<dbReference type="InterPro" id="IPR001789">
    <property type="entry name" value="Sig_transdc_resp-reg_receiver"/>
</dbReference>
<dbReference type="InterPro" id="IPR011006">
    <property type="entry name" value="CheY-like_superfamily"/>
</dbReference>
<dbReference type="PANTHER" id="PTHR43214">
    <property type="entry name" value="TWO-COMPONENT RESPONSE REGULATOR"/>
    <property type="match status" value="1"/>
</dbReference>
<feature type="domain" description="Response regulatory" evidence="7">
    <location>
        <begin position="3"/>
        <end position="132"/>
    </location>
</feature>
<dbReference type="Pfam" id="PF00196">
    <property type="entry name" value="GerE"/>
    <property type="match status" value="1"/>
</dbReference>
<evidence type="ECO:0000256" key="2">
    <source>
        <dbReference type="ARBA" id="ARBA00023015"/>
    </source>
</evidence>
<sequence length="232" mass="24360">MTSVLIVNEQSLQRRGLRMLLAEEPGLTVVGEASSGAEAVRMSAALCPDVVVMDSHIPQSDGTETIRRITRPPTLPWTPELSRTQGNGPRVLILTPASHEQRAYAALRAGAGGFLLHDATPGELTAAIRVVAAGGAVITPGLTRALIDTVRQLQPALPAEREVGIGTLTERERVVLTAVASGWSNAEIAAWLSIATTTVKAHVSSILAKIGARARVQAVVFAYESGLVRPAA</sequence>
<organism evidence="8 9">
    <name type="scientific">Streptomyces mirabilis</name>
    <dbReference type="NCBI Taxonomy" id="68239"/>
    <lineage>
        <taxon>Bacteria</taxon>
        <taxon>Bacillati</taxon>
        <taxon>Actinomycetota</taxon>
        <taxon>Actinomycetes</taxon>
        <taxon>Kitasatosporales</taxon>
        <taxon>Streptomycetaceae</taxon>
        <taxon>Streptomyces</taxon>
    </lineage>
</organism>
<dbReference type="InterPro" id="IPR000792">
    <property type="entry name" value="Tscrpt_reg_LuxR_C"/>
</dbReference>
<accession>A0ABU3V180</accession>
<dbReference type="PRINTS" id="PR00038">
    <property type="entry name" value="HTHLUXR"/>
</dbReference>
<dbReference type="Pfam" id="PF00072">
    <property type="entry name" value="Response_reg"/>
    <property type="match status" value="1"/>
</dbReference>
<evidence type="ECO:0000259" key="6">
    <source>
        <dbReference type="PROSITE" id="PS50043"/>
    </source>
</evidence>
<proteinExistence type="predicted"/>
<dbReference type="SMART" id="SM00448">
    <property type="entry name" value="REC"/>
    <property type="match status" value="1"/>
</dbReference>
<dbReference type="SMART" id="SM00421">
    <property type="entry name" value="HTH_LUXR"/>
    <property type="match status" value="1"/>
</dbReference>
<dbReference type="CDD" id="cd17535">
    <property type="entry name" value="REC_NarL-like"/>
    <property type="match status" value="1"/>
</dbReference>
<feature type="modified residue" description="4-aspartylphosphate" evidence="5">
    <location>
        <position position="54"/>
    </location>
</feature>
<dbReference type="PANTHER" id="PTHR43214:SF24">
    <property type="entry name" value="TRANSCRIPTIONAL REGULATORY PROTEIN NARL-RELATED"/>
    <property type="match status" value="1"/>
</dbReference>
<dbReference type="InterPro" id="IPR058245">
    <property type="entry name" value="NreC/VraR/RcsB-like_REC"/>
</dbReference>
<dbReference type="PROSITE" id="PS50043">
    <property type="entry name" value="HTH_LUXR_2"/>
    <property type="match status" value="1"/>
</dbReference>
<evidence type="ECO:0000259" key="7">
    <source>
        <dbReference type="PROSITE" id="PS50110"/>
    </source>
</evidence>
<dbReference type="RefSeq" id="WP_266937795.1">
    <property type="nucleotide sequence ID" value="NZ_JAPEMK010000001.1"/>
</dbReference>
<keyword evidence="2" id="KW-0805">Transcription regulation</keyword>
<keyword evidence="9" id="KW-1185">Reference proteome</keyword>
<dbReference type="CDD" id="cd06170">
    <property type="entry name" value="LuxR_C_like"/>
    <property type="match status" value="1"/>
</dbReference>
<evidence type="ECO:0000256" key="1">
    <source>
        <dbReference type="ARBA" id="ARBA00022553"/>
    </source>
</evidence>
<dbReference type="Proteomes" id="UP001257627">
    <property type="component" value="Unassembled WGS sequence"/>
</dbReference>
<keyword evidence="1 5" id="KW-0597">Phosphoprotein</keyword>
<keyword evidence="4" id="KW-0804">Transcription</keyword>
<evidence type="ECO:0000256" key="5">
    <source>
        <dbReference type="PROSITE-ProRule" id="PRU00169"/>
    </source>
</evidence>
<dbReference type="Gene3D" id="3.40.50.2300">
    <property type="match status" value="1"/>
</dbReference>
<evidence type="ECO:0000256" key="4">
    <source>
        <dbReference type="ARBA" id="ARBA00023163"/>
    </source>
</evidence>